<sequence length="316" mass="33723">MLLLNVCRANAYGTNQMEHRVVVVTGAGGAIGRGIALALARAGASVVVNDVGVSLAGEGGDGSVAERLAQEIKAAGGIATANSDSVSNWDSAQKIIACALDTYGRIDAVVNNAGNLLDRFFHNMTEEEWRCVIDVHLHGTFFVSRAAATHFRAQNNGAYVHMTSTSGLIGNFGQANYSAAKLGIVGLSKSIALDMRKYGVRSNCIAPFAWSRMTDSIPANTPEELQRIEKLKKMDAGKIAPMAVYLASVAASAVTGQIFGVRANEIILFSQPRPIRSVHMSDGWTPELIAEVAIPAMQTNFYELERSPDVVSWDPI</sequence>
<dbReference type="SMART" id="SM00822">
    <property type="entry name" value="PKS_KR"/>
    <property type="match status" value="1"/>
</dbReference>
<gene>
    <name evidence="3" type="ORF">SAMN04488135_1108</name>
</gene>
<reference evidence="3 4" key="1">
    <citation type="submission" date="2016-11" db="EMBL/GenBank/DDBJ databases">
        <authorList>
            <person name="Jaros S."/>
            <person name="Januszkiewicz K."/>
            <person name="Wedrychowicz H."/>
        </authorList>
    </citation>
    <scope>NUCLEOTIDE SEQUENCE [LARGE SCALE GENOMIC DNA]</scope>
    <source>
        <strain evidence="3 4">CGMCC 1.10190</strain>
    </source>
</reference>
<evidence type="ECO:0000313" key="3">
    <source>
        <dbReference type="EMBL" id="SHI13623.1"/>
    </source>
</evidence>
<dbReference type="InterPro" id="IPR057326">
    <property type="entry name" value="KR_dom"/>
</dbReference>
<evidence type="ECO:0000256" key="1">
    <source>
        <dbReference type="RuleBase" id="RU000363"/>
    </source>
</evidence>
<keyword evidence="4" id="KW-1185">Reference proteome</keyword>
<organism evidence="3 4">
    <name type="scientific">Pollutimonas bauzanensis</name>
    <dbReference type="NCBI Taxonomy" id="658167"/>
    <lineage>
        <taxon>Bacteria</taxon>
        <taxon>Pseudomonadati</taxon>
        <taxon>Pseudomonadota</taxon>
        <taxon>Betaproteobacteria</taxon>
        <taxon>Burkholderiales</taxon>
        <taxon>Alcaligenaceae</taxon>
        <taxon>Pollutimonas</taxon>
    </lineage>
</organism>
<dbReference type="Proteomes" id="UP000184226">
    <property type="component" value="Unassembled WGS sequence"/>
</dbReference>
<evidence type="ECO:0000313" key="4">
    <source>
        <dbReference type="Proteomes" id="UP000184226"/>
    </source>
</evidence>
<dbReference type="EMBL" id="FQXE01000010">
    <property type="protein sequence ID" value="SHI13623.1"/>
    <property type="molecule type" value="Genomic_DNA"/>
</dbReference>
<evidence type="ECO:0000259" key="2">
    <source>
        <dbReference type="SMART" id="SM00822"/>
    </source>
</evidence>
<dbReference type="PANTHER" id="PTHR45024">
    <property type="entry name" value="DEHYDROGENASES, SHORT CHAIN"/>
    <property type="match status" value="1"/>
</dbReference>
<accession>A0A1M5YQ08</accession>
<dbReference type="InterPro" id="IPR036291">
    <property type="entry name" value="NAD(P)-bd_dom_sf"/>
</dbReference>
<dbReference type="PANTHER" id="PTHR45024:SF3">
    <property type="entry name" value="BLL2957 PROTEIN"/>
    <property type="match status" value="1"/>
</dbReference>
<dbReference type="AlphaFoldDB" id="A0A1M5YQ08"/>
<dbReference type="SUPFAM" id="SSF51735">
    <property type="entry name" value="NAD(P)-binding Rossmann-fold domains"/>
    <property type="match status" value="1"/>
</dbReference>
<dbReference type="InterPro" id="IPR002347">
    <property type="entry name" value="SDR_fam"/>
</dbReference>
<dbReference type="PROSITE" id="PS00061">
    <property type="entry name" value="ADH_SHORT"/>
    <property type="match status" value="1"/>
</dbReference>
<feature type="domain" description="Ketoreductase" evidence="2">
    <location>
        <begin position="20"/>
        <end position="216"/>
    </location>
</feature>
<dbReference type="InterPro" id="IPR020904">
    <property type="entry name" value="Sc_DH/Rdtase_CS"/>
</dbReference>
<comment type="similarity">
    <text evidence="1">Belongs to the short-chain dehydrogenases/reductases (SDR) family.</text>
</comment>
<dbReference type="PRINTS" id="PR00080">
    <property type="entry name" value="SDRFAMILY"/>
</dbReference>
<proteinExistence type="inferred from homology"/>
<dbReference type="Pfam" id="PF00106">
    <property type="entry name" value="adh_short"/>
    <property type="match status" value="1"/>
</dbReference>
<dbReference type="InterPro" id="IPR051687">
    <property type="entry name" value="Peroxisomal_Beta-Oxidation"/>
</dbReference>
<dbReference type="STRING" id="658167.SAMN04488135_1108"/>
<protein>
    <submittedName>
        <fullName evidence="3">NAD(P)-dependent dehydrogenase, short-chain alcohol dehydrogenase family</fullName>
    </submittedName>
</protein>
<dbReference type="PRINTS" id="PR00081">
    <property type="entry name" value="GDHRDH"/>
</dbReference>
<dbReference type="Gene3D" id="3.40.50.720">
    <property type="entry name" value="NAD(P)-binding Rossmann-like Domain"/>
    <property type="match status" value="1"/>
</dbReference>
<name>A0A1M5YQ08_9BURK</name>